<evidence type="ECO:0000256" key="1">
    <source>
        <dbReference type="ARBA" id="ARBA00005690"/>
    </source>
</evidence>
<evidence type="ECO:0000256" key="3">
    <source>
        <dbReference type="ARBA" id="ARBA00022771"/>
    </source>
</evidence>
<dbReference type="PANTHER" id="PTHR47165">
    <property type="entry name" value="OS03G0429900 PROTEIN"/>
    <property type="match status" value="1"/>
</dbReference>
<dbReference type="InterPro" id="IPR004365">
    <property type="entry name" value="NA-bd_OB_tRNA"/>
</dbReference>
<dbReference type="GO" id="GO:0042981">
    <property type="term" value="P:regulation of apoptotic process"/>
    <property type="evidence" value="ECO:0007669"/>
    <property type="project" value="InterPro"/>
</dbReference>
<dbReference type="GO" id="GO:0008270">
    <property type="term" value="F:zinc ion binding"/>
    <property type="evidence" value="ECO:0007669"/>
    <property type="project" value="UniProtKB-KW"/>
</dbReference>
<dbReference type="EMBL" id="JAEAOA010000895">
    <property type="protein sequence ID" value="KAK3588014.1"/>
    <property type="molecule type" value="Genomic_DNA"/>
</dbReference>
<accession>A0AAE0VRZ4</accession>
<dbReference type="CDD" id="cd01671">
    <property type="entry name" value="CARD"/>
    <property type="match status" value="1"/>
</dbReference>
<dbReference type="PROSITE" id="PS50209">
    <property type="entry name" value="CARD"/>
    <property type="match status" value="1"/>
</dbReference>
<name>A0AAE0VRZ4_9BIVA</name>
<dbReference type="InterPro" id="IPR031657">
    <property type="entry name" value="REPA_OB_2"/>
</dbReference>
<dbReference type="GO" id="GO:0003677">
    <property type="term" value="F:DNA binding"/>
    <property type="evidence" value="ECO:0007669"/>
    <property type="project" value="UniProtKB-KW"/>
</dbReference>
<dbReference type="InterPro" id="IPR011029">
    <property type="entry name" value="DEATH-like_dom_sf"/>
</dbReference>
<dbReference type="InterPro" id="IPR012340">
    <property type="entry name" value="NA-bd_OB-fold"/>
</dbReference>
<dbReference type="Gene3D" id="2.40.50.140">
    <property type="entry name" value="Nucleic acid-binding proteins"/>
    <property type="match status" value="2"/>
</dbReference>
<evidence type="ECO:0000256" key="5">
    <source>
        <dbReference type="ARBA" id="ARBA00023125"/>
    </source>
</evidence>
<evidence type="ECO:0000313" key="7">
    <source>
        <dbReference type="EMBL" id="KAK3588014.1"/>
    </source>
</evidence>
<evidence type="ECO:0000259" key="6">
    <source>
        <dbReference type="PROSITE" id="PS50209"/>
    </source>
</evidence>
<dbReference type="PANTHER" id="PTHR47165:SF4">
    <property type="entry name" value="OS03G0429900 PROTEIN"/>
    <property type="match status" value="1"/>
</dbReference>
<dbReference type="FunFam" id="2.40.50.140:FF:000041">
    <property type="entry name" value="Replication protein A subunit"/>
    <property type="match status" value="1"/>
</dbReference>
<gene>
    <name evidence="7" type="ORF">CHS0354_014544</name>
</gene>
<dbReference type="Gene3D" id="1.10.533.10">
    <property type="entry name" value="Death Domain, Fas"/>
    <property type="match status" value="1"/>
</dbReference>
<evidence type="ECO:0000313" key="8">
    <source>
        <dbReference type="Proteomes" id="UP001195483"/>
    </source>
</evidence>
<keyword evidence="3" id="KW-0863">Zinc-finger</keyword>
<feature type="domain" description="CARD" evidence="6">
    <location>
        <begin position="7"/>
        <end position="96"/>
    </location>
</feature>
<protein>
    <recommendedName>
        <fullName evidence="6">CARD domain-containing protein</fullName>
    </recommendedName>
</protein>
<organism evidence="7 8">
    <name type="scientific">Potamilus streckersoni</name>
    <dbReference type="NCBI Taxonomy" id="2493646"/>
    <lineage>
        <taxon>Eukaryota</taxon>
        <taxon>Metazoa</taxon>
        <taxon>Spiralia</taxon>
        <taxon>Lophotrochozoa</taxon>
        <taxon>Mollusca</taxon>
        <taxon>Bivalvia</taxon>
        <taxon>Autobranchia</taxon>
        <taxon>Heteroconchia</taxon>
        <taxon>Palaeoheterodonta</taxon>
        <taxon>Unionida</taxon>
        <taxon>Unionoidea</taxon>
        <taxon>Unionidae</taxon>
        <taxon>Ambleminae</taxon>
        <taxon>Lampsilini</taxon>
        <taxon>Potamilus</taxon>
    </lineage>
</organism>
<reference evidence="7" key="3">
    <citation type="submission" date="2023-05" db="EMBL/GenBank/DDBJ databases">
        <authorList>
            <person name="Smith C.H."/>
        </authorList>
    </citation>
    <scope>NUCLEOTIDE SEQUENCE</scope>
    <source>
        <strain evidence="7">CHS0354</strain>
        <tissue evidence="7">Mantle</tissue>
    </source>
</reference>
<dbReference type="SUPFAM" id="SSF47986">
    <property type="entry name" value="DEATH domain"/>
    <property type="match status" value="1"/>
</dbReference>
<keyword evidence="8" id="KW-1185">Reference proteome</keyword>
<dbReference type="Pfam" id="PF16900">
    <property type="entry name" value="REPA_OB_2"/>
    <property type="match status" value="1"/>
</dbReference>
<keyword evidence="5" id="KW-0238">DNA-binding</keyword>
<dbReference type="Pfam" id="PF00619">
    <property type="entry name" value="CARD"/>
    <property type="match status" value="1"/>
</dbReference>
<comment type="caution">
    <text evidence="7">The sequence shown here is derived from an EMBL/GenBank/DDBJ whole genome shotgun (WGS) entry which is preliminary data.</text>
</comment>
<proteinExistence type="inferred from homology"/>
<dbReference type="InterPro" id="IPR001315">
    <property type="entry name" value="CARD"/>
</dbReference>
<dbReference type="Pfam" id="PF01336">
    <property type="entry name" value="tRNA_anti-codon"/>
    <property type="match status" value="1"/>
</dbReference>
<dbReference type="SUPFAM" id="SSF50249">
    <property type="entry name" value="Nucleic acid-binding proteins"/>
    <property type="match status" value="2"/>
</dbReference>
<dbReference type="CDD" id="cd04474">
    <property type="entry name" value="RPA1_DBD_A"/>
    <property type="match status" value="1"/>
</dbReference>
<evidence type="ECO:0000256" key="2">
    <source>
        <dbReference type="ARBA" id="ARBA00022723"/>
    </source>
</evidence>
<dbReference type="AlphaFoldDB" id="A0AAE0VRZ4"/>
<reference evidence="7" key="2">
    <citation type="journal article" date="2021" name="Genome Biol. Evol.">
        <title>Developing a high-quality reference genome for a parasitic bivalve with doubly uniparental inheritance (Bivalvia: Unionida).</title>
        <authorList>
            <person name="Smith C.H."/>
        </authorList>
    </citation>
    <scope>NUCLEOTIDE SEQUENCE</scope>
    <source>
        <strain evidence="7">CHS0354</strain>
        <tissue evidence="7">Mantle</tissue>
    </source>
</reference>
<keyword evidence="4" id="KW-0862">Zinc</keyword>
<keyword evidence="2" id="KW-0479">Metal-binding</keyword>
<sequence>MRWFAKMKPSLFGKIQSQWNNIVQNLDVQRVCDVLMTKFTLFPNELQRINSQVTHNDQARKLLEILKVKEDKHFENFLAVLDRTNHKYIADAIRQAEVPHDYVEPAVYSEATASTSRCSSSTRIPHNRLVNTISSLRPSHKGWRICVRVTNKNMISKYKKYGGWNQRFNVSFADDSGSIEAVAFGEAVDKFYELLEEQKVYYISGATIKKAKSNFSQGNAYDMILENDTNIELCEEEDNLDLPTEISYNFVRIDKLEPGRLYDVVGVVKDHQLKTIGKWSRIEVQIVDQSKMMVPLTLSKKDVENLDLSGNPVIAVKGAWLKNSHGHMYLKKMPNTKFKINPDTHESDLLQRWFAREGHQIEFEKI</sequence>
<dbReference type="Proteomes" id="UP001195483">
    <property type="component" value="Unassembled WGS sequence"/>
</dbReference>
<reference evidence="7" key="1">
    <citation type="journal article" date="2021" name="Genome Biol. Evol.">
        <title>A High-Quality Reference Genome for a Parasitic Bivalve with Doubly Uniparental Inheritance (Bivalvia: Unionida).</title>
        <authorList>
            <person name="Smith C.H."/>
        </authorList>
    </citation>
    <scope>NUCLEOTIDE SEQUENCE</scope>
    <source>
        <strain evidence="7">CHS0354</strain>
    </source>
</reference>
<comment type="similarity">
    <text evidence="1">Belongs to the replication factor A protein 1 family.</text>
</comment>
<evidence type="ECO:0000256" key="4">
    <source>
        <dbReference type="ARBA" id="ARBA00022833"/>
    </source>
</evidence>